<evidence type="ECO:0000313" key="3">
    <source>
        <dbReference type="Proteomes" id="UP000499080"/>
    </source>
</evidence>
<dbReference type="EMBL" id="BGPR01014405">
    <property type="protein sequence ID" value="GBN65060.1"/>
    <property type="molecule type" value="Genomic_DNA"/>
</dbReference>
<dbReference type="AlphaFoldDB" id="A0A4Y2QP37"/>
<keyword evidence="3" id="KW-1185">Reference proteome</keyword>
<proteinExistence type="predicted"/>
<gene>
    <name evidence="2" type="ORF">AVEN_162497_1</name>
    <name evidence="1" type="ORF">AVEN_236081_1</name>
</gene>
<dbReference type="EMBL" id="BGPR01014403">
    <property type="protein sequence ID" value="GBN65056.1"/>
    <property type="molecule type" value="Genomic_DNA"/>
</dbReference>
<organism evidence="1 3">
    <name type="scientific">Araneus ventricosus</name>
    <name type="common">Orbweaver spider</name>
    <name type="synonym">Epeira ventricosa</name>
    <dbReference type="NCBI Taxonomy" id="182803"/>
    <lineage>
        <taxon>Eukaryota</taxon>
        <taxon>Metazoa</taxon>
        <taxon>Ecdysozoa</taxon>
        <taxon>Arthropoda</taxon>
        <taxon>Chelicerata</taxon>
        <taxon>Arachnida</taxon>
        <taxon>Araneae</taxon>
        <taxon>Araneomorphae</taxon>
        <taxon>Entelegynae</taxon>
        <taxon>Araneoidea</taxon>
        <taxon>Araneidae</taxon>
        <taxon>Araneus</taxon>
    </lineage>
</organism>
<accession>A0A4Y2QP37</accession>
<sequence length="104" mass="11226">MKDGSLFLRFKAMRVSTHLLHLSVEQKPLRNGGLGGRGAPQVTFPGELRSRKLPNTAQGPSFSAQLTREALFHQETPSALRPTAMRAALLAPLEVATVQGSSAY</sequence>
<evidence type="ECO:0000313" key="1">
    <source>
        <dbReference type="EMBL" id="GBN65056.1"/>
    </source>
</evidence>
<dbReference type="Proteomes" id="UP000499080">
    <property type="component" value="Unassembled WGS sequence"/>
</dbReference>
<reference evidence="1 3" key="1">
    <citation type="journal article" date="2019" name="Sci. Rep.">
        <title>Orb-weaving spider Araneus ventricosus genome elucidates the spidroin gene catalogue.</title>
        <authorList>
            <person name="Kono N."/>
            <person name="Nakamura H."/>
            <person name="Ohtoshi R."/>
            <person name="Moran D.A.P."/>
            <person name="Shinohara A."/>
            <person name="Yoshida Y."/>
            <person name="Fujiwara M."/>
            <person name="Mori M."/>
            <person name="Tomita M."/>
            <person name="Arakawa K."/>
        </authorList>
    </citation>
    <scope>NUCLEOTIDE SEQUENCE [LARGE SCALE GENOMIC DNA]</scope>
</reference>
<comment type="caution">
    <text evidence="1">The sequence shown here is derived from an EMBL/GenBank/DDBJ whole genome shotgun (WGS) entry which is preliminary data.</text>
</comment>
<protein>
    <submittedName>
        <fullName evidence="1">Uncharacterized protein</fullName>
    </submittedName>
</protein>
<name>A0A4Y2QP37_ARAVE</name>
<evidence type="ECO:0000313" key="2">
    <source>
        <dbReference type="EMBL" id="GBN65060.1"/>
    </source>
</evidence>